<reference evidence="1 2" key="1">
    <citation type="journal article" date="2022" name="Plant J.">
        <title>Chromosome-level genome of Camellia lanceoleosa provides a valuable resource for understanding genome evolution and self-incompatibility.</title>
        <authorList>
            <person name="Gong W."/>
            <person name="Xiao S."/>
            <person name="Wang L."/>
            <person name="Liao Z."/>
            <person name="Chang Y."/>
            <person name="Mo W."/>
            <person name="Hu G."/>
            <person name="Li W."/>
            <person name="Zhao G."/>
            <person name="Zhu H."/>
            <person name="Hu X."/>
            <person name="Ji K."/>
            <person name="Xiang X."/>
            <person name="Song Q."/>
            <person name="Yuan D."/>
            <person name="Jin S."/>
            <person name="Zhang L."/>
        </authorList>
    </citation>
    <scope>NUCLEOTIDE SEQUENCE [LARGE SCALE GENOMIC DNA]</scope>
    <source>
        <strain evidence="1">SQ_2022a</strain>
    </source>
</reference>
<accession>A0ACC0GUY1</accession>
<protein>
    <submittedName>
        <fullName evidence="1">Uncharacterized protein</fullName>
    </submittedName>
</protein>
<evidence type="ECO:0000313" key="2">
    <source>
        <dbReference type="Proteomes" id="UP001060215"/>
    </source>
</evidence>
<sequence length="397" mass="44072">MVVSLPPKTMAAILSQSYLSSDSVSFSSSSSLSDRNFRQSFRFSDKFASSPVNLPATRRPISVQASSAISSPPYSVDGKAKTGPRDFLHISDFDKATILKILDRAKEVKALIKSRDRTYLPFKGKTMAMIFSKPSMRTRVSFETGFFLLGGHALYLGPDDIQMGKREETRDVAHVLSRYNDVIMARLFAHQDILDLAKYATVPVINGLTDYNHPCQIMADALTIIEHIGQLEGTKVVYVGDGNNIVHSWLLLASVIPFHFVCTCPKDFEPDQKTVEKARQAGISKIEITNDPKEAVRGADVVYSDVWASMGQKEEASYRCQVFQGFQVDKALMQLAGPKAYFMHCLPAERGVEVTDEVIEAPNSIVFPPSRKPNACTKCNNASCTWLVIASFLHYHL</sequence>
<dbReference type="EMBL" id="CM045766">
    <property type="protein sequence ID" value="KAI8004257.1"/>
    <property type="molecule type" value="Genomic_DNA"/>
</dbReference>
<name>A0ACC0GUY1_9ERIC</name>
<keyword evidence="2" id="KW-1185">Reference proteome</keyword>
<comment type="caution">
    <text evidence="1">The sequence shown here is derived from an EMBL/GenBank/DDBJ whole genome shotgun (WGS) entry which is preliminary data.</text>
</comment>
<organism evidence="1 2">
    <name type="scientific">Camellia lanceoleosa</name>
    <dbReference type="NCBI Taxonomy" id="1840588"/>
    <lineage>
        <taxon>Eukaryota</taxon>
        <taxon>Viridiplantae</taxon>
        <taxon>Streptophyta</taxon>
        <taxon>Embryophyta</taxon>
        <taxon>Tracheophyta</taxon>
        <taxon>Spermatophyta</taxon>
        <taxon>Magnoliopsida</taxon>
        <taxon>eudicotyledons</taxon>
        <taxon>Gunneridae</taxon>
        <taxon>Pentapetalae</taxon>
        <taxon>asterids</taxon>
        <taxon>Ericales</taxon>
        <taxon>Theaceae</taxon>
        <taxon>Camellia</taxon>
    </lineage>
</organism>
<evidence type="ECO:0000313" key="1">
    <source>
        <dbReference type="EMBL" id="KAI8004257.1"/>
    </source>
</evidence>
<dbReference type="Proteomes" id="UP001060215">
    <property type="component" value="Chromosome 9"/>
</dbReference>
<proteinExistence type="predicted"/>
<gene>
    <name evidence="1" type="ORF">LOK49_LG08G00414</name>
</gene>